<dbReference type="GO" id="GO:0008774">
    <property type="term" value="F:acetaldehyde dehydrogenase (acetylating) activity"/>
    <property type="evidence" value="ECO:0007669"/>
    <property type="project" value="UniProtKB-UniRule"/>
</dbReference>
<dbReference type="InterPro" id="IPR000534">
    <property type="entry name" value="Semialdehyde_DH_NAD-bd"/>
</dbReference>
<dbReference type="NCBIfam" id="TIGR03215">
    <property type="entry name" value="ac_ald_DH_ac"/>
    <property type="match status" value="1"/>
</dbReference>
<dbReference type="PIRSF" id="PIRSF015689">
    <property type="entry name" value="Actaldh_dh_actl"/>
    <property type="match status" value="1"/>
</dbReference>
<reference evidence="6 7" key="1">
    <citation type="submission" date="2013-07" db="EMBL/GenBank/DDBJ databases">
        <title>Thioclava pacifica DSM 10166 Genome Sequencing.</title>
        <authorList>
            <person name="Lai Q."/>
            <person name="Shao Z."/>
        </authorList>
    </citation>
    <scope>NUCLEOTIDE SEQUENCE [LARGE SCALE GENOMIC DNA]</scope>
    <source>
        <strain evidence="6 7">DSM 10166</strain>
    </source>
</reference>
<dbReference type="OrthoDB" id="9786743at2"/>
<feature type="active site" description="Acyl-thioester intermediate" evidence="4">
    <location>
        <position position="130"/>
    </location>
</feature>
<dbReference type="SUPFAM" id="SSF55347">
    <property type="entry name" value="Glyceraldehyde-3-phosphate dehydrogenase-like, C-terminal domain"/>
    <property type="match status" value="1"/>
</dbReference>
<dbReference type="Proteomes" id="UP000027432">
    <property type="component" value="Unassembled WGS sequence"/>
</dbReference>
<name>A0A074JI98_9RHOB</name>
<comment type="caution">
    <text evidence="6">The sequence shown here is derived from an EMBL/GenBank/DDBJ whole genome shotgun (WGS) entry which is preliminary data.</text>
</comment>
<dbReference type="EMBL" id="AUND01000001">
    <property type="protein sequence ID" value="KEO56194.1"/>
    <property type="molecule type" value="Genomic_DNA"/>
</dbReference>
<dbReference type="InterPro" id="IPR015426">
    <property type="entry name" value="Acetylaldehyde_DH_C"/>
</dbReference>
<keyword evidence="3 4" id="KW-0520">NAD</keyword>
<dbReference type="EC" id="1.2.1.10" evidence="4"/>
<feature type="binding site" evidence="4">
    <location>
        <position position="272"/>
    </location>
    <ligand>
        <name>NAD(+)</name>
        <dbReference type="ChEBI" id="CHEBI:57540"/>
    </ligand>
</feature>
<dbReference type="CDD" id="cd23933">
    <property type="entry name" value="ALDH_C"/>
    <property type="match status" value="1"/>
</dbReference>
<protein>
    <recommendedName>
        <fullName evidence="4">Acetaldehyde dehydrogenase</fullName>
        <ecNumber evidence="4">1.2.1.10</ecNumber>
    </recommendedName>
    <alternativeName>
        <fullName evidence="4">Acetaldehyde dehydrogenase [acetylating]</fullName>
    </alternativeName>
</protein>
<dbReference type="Gene3D" id="3.40.50.720">
    <property type="entry name" value="NAD(P)-binding Rossmann-like Domain"/>
    <property type="match status" value="1"/>
</dbReference>
<sequence length="305" mass="32324">MNKIKCALIGSGNIGTDLMFKLLRSDVLEPVWMVGIDPNSDGLKRAADKGLKTTHEGVDGLLPHVEADGIQIAFDATSAYVHAENSRKLNELGVFMVDLTPAAIGPLCVPPVNLGDLAKATPMNVNMISCAGQATIPIVSAVGAVQTVEYAEIIASLSSKSIGPGTRANLDEFTFTTSNAIEKVGGAKKGKALAIINPADPPMIMRNTIYCEVEGEPDQAAITKSVKEMIAQVQRYVPGYKLVNGPDFDGNRVAVFMEVAGLGDYLPTYAGNLDIMTAAAARTAEMFAERILDGSMELKKLEPAQ</sequence>
<evidence type="ECO:0000256" key="2">
    <source>
        <dbReference type="ARBA" id="ARBA00022797"/>
    </source>
</evidence>
<dbReference type="InterPro" id="IPR036291">
    <property type="entry name" value="NAD(P)-bd_dom_sf"/>
</dbReference>
<organism evidence="6 7">
    <name type="scientific">Thioclava pacifica DSM 10166</name>
    <dbReference type="NCBI Taxonomy" id="1353537"/>
    <lineage>
        <taxon>Bacteria</taxon>
        <taxon>Pseudomonadati</taxon>
        <taxon>Pseudomonadota</taxon>
        <taxon>Alphaproteobacteria</taxon>
        <taxon>Rhodobacterales</taxon>
        <taxon>Paracoccaceae</taxon>
        <taxon>Thioclava</taxon>
    </lineage>
</organism>
<comment type="catalytic activity">
    <reaction evidence="4">
        <text>acetaldehyde + NAD(+) + CoA = acetyl-CoA + NADH + H(+)</text>
        <dbReference type="Rhea" id="RHEA:23288"/>
        <dbReference type="ChEBI" id="CHEBI:15343"/>
        <dbReference type="ChEBI" id="CHEBI:15378"/>
        <dbReference type="ChEBI" id="CHEBI:57287"/>
        <dbReference type="ChEBI" id="CHEBI:57288"/>
        <dbReference type="ChEBI" id="CHEBI:57540"/>
        <dbReference type="ChEBI" id="CHEBI:57945"/>
        <dbReference type="EC" id="1.2.1.10"/>
    </reaction>
</comment>
<comment type="similarity">
    <text evidence="1 4">Belongs to the acetaldehyde dehydrogenase family.</text>
</comment>
<gene>
    <name evidence="6" type="ORF">TP2_01345</name>
</gene>
<evidence type="ECO:0000313" key="6">
    <source>
        <dbReference type="EMBL" id="KEO56194.1"/>
    </source>
</evidence>
<evidence type="ECO:0000313" key="7">
    <source>
        <dbReference type="Proteomes" id="UP000027432"/>
    </source>
</evidence>
<dbReference type="eggNOG" id="COG4569">
    <property type="taxonomic scope" value="Bacteria"/>
</dbReference>
<keyword evidence="2 4" id="KW-0058">Aromatic hydrocarbons catabolism</keyword>
<feature type="binding site" evidence="4">
    <location>
        <begin position="11"/>
        <end position="14"/>
    </location>
    <ligand>
        <name>NAD(+)</name>
        <dbReference type="ChEBI" id="CHEBI:57540"/>
    </ligand>
</feature>
<dbReference type="GO" id="GO:0051287">
    <property type="term" value="F:NAD binding"/>
    <property type="evidence" value="ECO:0007669"/>
    <property type="project" value="UniProtKB-UniRule"/>
</dbReference>
<dbReference type="STRING" id="1353537.TP2_01345"/>
<accession>A0A074JI98</accession>
<evidence type="ECO:0000256" key="4">
    <source>
        <dbReference type="HAMAP-Rule" id="MF_01657"/>
    </source>
</evidence>
<dbReference type="AlphaFoldDB" id="A0A074JI98"/>
<dbReference type="RefSeq" id="WP_038072528.1">
    <property type="nucleotide sequence ID" value="NZ_AUND01000001.1"/>
</dbReference>
<dbReference type="NCBIfam" id="NF006157">
    <property type="entry name" value="PRK08300.1"/>
    <property type="match status" value="1"/>
</dbReference>
<evidence type="ECO:0000259" key="5">
    <source>
        <dbReference type="SMART" id="SM00859"/>
    </source>
</evidence>
<proteinExistence type="inferred from homology"/>
<feature type="domain" description="Semialdehyde dehydrogenase NAD-binding" evidence="5">
    <location>
        <begin position="5"/>
        <end position="120"/>
    </location>
</feature>
<keyword evidence="4" id="KW-0560">Oxidoreductase</keyword>
<dbReference type="Gene3D" id="3.30.360.10">
    <property type="entry name" value="Dihydrodipicolinate Reductase, domain 2"/>
    <property type="match status" value="1"/>
</dbReference>
<dbReference type="SMART" id="SM00859">
    <property type="entry name" value="Semialdhyde_dh"/>
    <property type="match status" value="1"/>
</dbReference>
<dbReference type="Pfam" id="PF09290">
    <property type="entry name" value="AcetDehyd-dimer"/>
    <property type="match status" value="1"/>
</dbReference>
<dbReference type="HAMAP" id="MF_01657">
    <property type="entry name" value="Ac_ald_DH_ac"/>
    <property type="match status" value="1"/>
</dbReference>
<evidence type="ECO:0000256" key="1">
    <source>
        <dbReference type="ARBA" id="ARBA00009244"/>
    </source>
</evidence>
<dbReference type="SUPFAM" id="SSF51735">
    <property type="entry name" value="NAD(P)-binding Rossmann-fold domains"/>
    <property type="match status" value="1"/>
</dbReference>
<evidence type="ECO:0000256" key="3">
    <source>
        <dbReference type="ARBA" id="ARBA00023027"/>
    </source>
</evidence>
<dbReference type="InterPro" id="IPR003361">
    <property type="entry name" value="Acetaldehyde_dehydrogenase"/>
</dbReference>
<feature type="binding site" evidence="4">
    <location>
        <begin position="161"/>
        <end position="169"/>
    </location>
    <ligand>
        <name>NAD(+)</name>
        <dbReference type="ChEBI" id="CHEBI:57540"/>
    </ligand>
</feature>
<keyword evidence="7" id="KW-1185">Reference proteome</keyword>